<reference evidence="1 2" key="1">
    <citation type="journal article" date="2018" name="Nat. Ecol. Evol.">
        <title>Pezizomycetes genomes reveal the molecular basis of ectomycorrhizal truffle lifestyle.</title>
        <authorList>
            <person name="Murat C."/>
            <person name="Payen T."/>
            <person name="Noel B."/>
            <person name="Kuo A."/>
            <person name="Morin E."/>
            <person name="Chen J."/>
            <person name="Kohler A."/>
            <person name="Krizsan K."/>
            <person name="Balestrini R."/>
            <person name="Da Silva C."/>
            <person name="Montanini B."/>
            <person name="Hainaut M."/>
            <person name="Levati E."/>
            <person name="Barry K.W."/>
            <person name="Belfiori B."/>
            <person name="Cichocki N."/>
            <person name="Clum A."/>
            <person name="Dockter R.B."/>
            <person name="Fauchery L."/>
            <person name="Guy J."/>
            <person name="Iotti M."/>
            <person name="Le Tacon F."/>
            <person name="Lindquist E.A."/>
            <person name="Lipzen A."/>
            <person name="Malagnac F."/>
            <person name="Mello A."/>
            <person name="Molinier V."/>
            <person name="Miyauchi S."/>
            <person name="Poulain J."/>
            <person name="Riccioni C."/>
            <person name="Rubini A."/>
            <person name="Sitrit Y."/>
            <person name="Splivallo R."/>
            <person name="Traeger S."/>
            <person name="Wang M."/>
            <person name="Zifcakova L."/>
            <person name="Wipf D."/>
            <person name="Zambonelli A."/>
            <person name="Paolocci F."/>
            <person name="Nowrousian M."/>
            <person name="Ottonello S."/>
            <person name="Baldrian P."/>
            <person name="Spatafora J.W."/>
            <person name="Henrissat B."/>
            <person name="Nagy L.G."/>
            <person name="Aury J.M."/>
            <person name="Wincker P."/>
            <person name="Grigoriev I.V."/>
            <person name="Bonfante P."/>
            <person name="Martin F.M."/>
        </authorList>
    </citation>
    <scope>NUCLEOTIDE SEQUENCE [LARGE SCALE GENOMIC DNA]</scope>
    <source>
        <strain evidence="1 2">RN42</strain>
    </source>
</reference>
<dbReference type="AlphaFoldDB" id="A0A3N4HS76"/>
<name>A0A3N4HS76_ASCIM</name>
<keyword evidence="2" id="KW-1185">Reference proteome</keyword>
<accession>A0A3N4HS76</accession>
<dbReference type="Proteomes" id="UP000275078">
    <property type="component" value="Unassembled WGS sequence"/>
</dbReference>
<evidence type="ECO:0000313" key="1">
    <source>
        <dbReference type="EMBL" id="RPA76157.1"/>
    </source>
</evidence>
<sequence length="354" mass="40822">MHTPSCFPYGFIHSIAASYFKSQPVSQSLQRTTFDSLPNDIILSIADLLEWPAFTMMVRVNQHYRRLLLSIIGAAHPIAPRELKAVEDFKEAWWRESKERDFNLYRTLCSSIGMRQLIEPSEAQHPPSLVAIRNINILRLLRRLVHPDTVFLQEQPEKYRIRFTQLACLHVGCLFRIILSNWDNVRENDTATMRLARQQEIDSLGLVAIVLELLLMLPEVEADPDRTDPLYFDQTWLAGACWYYLSRRLFFCVAIVHTFMEGDEEIKQLEKMRAGLAIVKEELVNTRAHFYFLMHVYYSMNVNTTFSSNPWLERASILQELLNRPPASLVSRIAASLLAVAVPAALIYSTHVGL</sequence>
<dbReference type="EMBL" id="ML119750">
    <property type="protein sequence ID" value="RPA76157.1"/>
    <property type="molecule type" value="Genomic_DNA"/>
</dbReference>
<proteinExistence type="predicted"/>
<organism evidence="1 2">
    <name type="scientific">Ascobolus immersus RN42</name>
    <dbReference type="NCBI Taxonomy" id="1160509"/>
    <lineage>
        <taxon>Eukaryota</taxon>
        <taxon>Fungi</taxon>
        <taxon>Dikarya</taxon>
        <taxon>Ascomycota</taxon>
        <taxon>Pezizomycotina</taxon>
        <taxon>Pezizomycetes</taxon>
        <taxon>Pezizales</taxon>
        <taxon>Ascobolaceae</taxon>
        <taxon>Ascobolus</taxon>
    </lineage>
</organism>
<evidence type="ECO:0000313" key="2">
    <source>
        <dbReference type="Proteomes" id="UP000275078"/>
    </source>
</evidence>
<protein>
    <submittedName>
        <fullName evidence="1">Uncharacterized protein</fullName>
    </submittedName>
</protein>
<gene>
    <name evidence="1" type="ORF">BJ508DRAFT_331444</name>
</gene>